<evidence type="ECO:0000313" key="2">
    <source>
        <dbReference type="EMBL" id="OJT06056.1"/>
    </source>
</evidence>
<feature type="compositionally biased region" description="Low complexity" evidence="1">
    <location>
        <begin position="448"/>
        <end position="461"/>
    </location>
</feature>
<dbReference type="Proteomes" id="UP000184267">
    <property type="component" value="Unassembled WGS sequence"/>
</dbReference>
<feature type="region of interest" description="Disordered" evidence="1">
    <location>
        <begin position="494"/>
        <end position="513"/>
    </location>
</feature>
<protein>
    <recommendedName>
        <fullName evidence="4">CCHC-type domain-containing protein</fullName>
    </recommendedName>
</protein>
<accession>A0A1M2VES2</accession>
<dbReference type="AlphaFoldDB" id="A0A1M2VES2"/>
<evidence type="ECO:0008006" key="4">
    <source>
        <dbReference type="Google" id="ProtNLM"/>
    </source>
</evidence>
<organism evidence="2 3">
    <name type="scientific">Trametes pubescens</name>
    <name type="common">White-rot fungus</name>
    <dbReference type="NCBI Taxonomy" id="154538"/>
    <lineage>
        <taxon>Eukaryota</taxon>
        <taxon>Fungi</taxon>
        <taxon>Dikarya</taxon>
        <taxon>Basidiomycota</taxon>
        <taxon>Agaricomycotina</taxon>
        <taxon>Agaricomycetes</taxon>
        <taxon>Polyporales</taxon>
        <taxon>Polyporaceae</taxon>
        <taxon>Trametes</taxon>
    </lineage>
</organism>
<name>A0A1M2VES2_TRAPU</name>
<sequence length="689" mass="75395">MAQPYRLPPRGASGAPSFEPDQPETLLDFFEDLEYMLEQADVSDDQKRKEHAVRYAPSTQKALSRGFDSYDVQNGKSYDEFKAEIVKEYLGEGGKRLYSIGDLKAIIQTHAVKGFQSSSEFKVYSRSFRVVADDLVKHSVMREDDRDRHFVKVLPEPLRAAVLDRLKYKCPDVLAPRVPYTVAQVTAAVEFVLDSQDEDAPISSSMGTTTIAATISPQIKTESSQLADALTAMAQTVALLHQRGPSPNPQRQGPPHLDRFAPRPGQCIYCGGTDHSIRACPQVASDTSAGLVKRNEHGQVVLSTGNFVPSIIAGDTLRERVQEYYRQHPRAHDAPAVQHMLFEPVNLAAPATPEPTFQYMVATDYPRPVSASRGLIHGLEHHNGLFQQLEHEMYASDRRRQPPKPAPVVHNETRADRAHRRAAQRDEPEERAISLPPPATHTERLPDAPAARASEAPIASENARTNGPHTAAAQPAPMPEHPFRDVRDATYAPPTQRNFGLPPVASQKPTAVPRRNDAAYKSFVPVYGPKHAINVYRRCLEARISITQEELLALAPEIRNATREACSTRRVPVDGQDTGDTMGAAGARRAANLFADMPASYSLAVVDDSLVQTDHPPPGSLVIDDPLDCLLKAGQVPPPLKTSTSSLSIRAIEGAFQNQSNVACILDSGSAIVSMSEGLCNKLGLAFDP</sequence>
<gene>
    <name evidence="2" type="ORF">TRAPUB_3094</name>
</gene>
<feature type="non-terminal residue" evidence="2">
    <location>
        <position position="689"/>
    </location>
</feature>
<dbReference type="EMBL" id="MNAD01001356">
    <property type="protein sequence ID" value="OJT06056.1"/>
    <property type="molecule type" value="Genomic_DNA"/>
</dbReference>
<feature type="region of interest" description="Disordered" evidence="1">
    <location>
        <begin position="1"/>
        <end position="22"/>
    </location>
</feature>
<proteinExistence type="predicted"/>
<dbReference type="OrthoDB" id="2801388at2759"/>
<evidence type="ECO:0000313" key="3">
    <source>
        <dbReference type="Proteomes" id="UP000184267"/>
    </source>
</evidence>
<keyword evidence="3" id="KW-1185">Reference proteome</keyword>
<feature type="region of interest" description="Disordered" evidence="1">
    <location>
        <begin position="396"/>
        <end position="486"/>
    </location>
</feature>
<reference evidence="2 3" key="1">
    <citation type="submission" date="2016-10" db="EMBL/GenBank/DDBJ databases">
        <title>Genome sequence of the basidiomycete white-rot fungus Trametes pubescens.</title>
        <authorList>
            <person name="Makela M.R."/>
            <person name="Granchi Z."/>
            <person name="Peng M."/>
            <person name="De Vries R.P."/>
            <person name="Grigoriev I."/>
            <person name="Riley R."/>
            <person name="Hilden K."/>
        </authorList>
    </citation>
    <scope>NUCLEOTIDE SEQUENCE [LARGE SCALE GENOMIC DNA]</scope>
    <source>
        <strain evidence="2 3">FBCC735</strain>
    </source>
</reference>
<feature type="compositionally biased region" description="Basic and acidic residues" evidence="1">
    <location>
        <begin position="423"/>
        <end position="432"/>
    </location>
</feature>
<comment type="caution">
    <text evidence="2">The sequence shown here is derived from an EMBL/GenBank/DDBJ whole genome shotgun (WGS) entry which is preliminary data.</text>
</comment>
<dbReference type="STRING" id="154538.A0A1M2VES2"/>
<evidence type="ECO:0000256" key="1">
    <source>
        <dbReference type="SAM" id="MobiDB-lite"/>
    </source>
</evidence>